<feature type="compositionally biased region" description="Low complexity" evidence="1">
    <location>
        <begin position="333"/>
        <end position="344"/>
    </location>
</feature>
<reference evidence="3 4" key="1">
    <citation type="submission" date="2018-10" db="EMBL/GenBank/DDBJ databases">
        <title>Isolation of pseudouridimycin from Streptomyces albus DSM 40763.</title>
        <authorList>
            <person name="Rosenqvist P."/>
            <person name="Metsae-Ketelae M."/>
            <person name="Virta P."/>
        </authorList>
    </citation>
    <scope>NUCLEOTIDE SEQUENCE [LARGE SCALE GENOMIC DNA]</scope>
    <source>
        <strain evidence="3 4">DSM 40763</strain>
    </source>
</reference>
<dbReference type="AlphaFoldDB" id="A0A8H1LC39"/>
<dbReference type="Pfam" id="PF06527">
    <property type="entry name" value="TniQ"/>
    <property type="match status" value="1"/>
</dbReference>
<accession>A0A8H1LC39</accession>
<name>A0A8H1LC39_9ACTN</name>
<proteinExistence type="predicted"/>
<feature type="region of interest" description="Disordered" evidence="1">
    <location>
        <begin position="306"/>
        <end position="344"/>
    </location>
</feature>
<dbReference type="Proteomes" id="UP000298111">
    <property type="component" value="Unassembled WGS sequence"/>
</dbReference>
<dbReference type="InterPro" id="IPR009492">
    <property type="entry name" value="TniQ"/>
</dbReference>
<protein>
    <recommendedName>
        <fullName evidence="2">TniQ domain-containing protein</fullName>
    </recommendedName>
</protein>
<sequence>MPQATMPKTPRKKRTHTRTSWAPAQPLPRQIRFIAGESTGSFARRLAAENGLQPEEFWPMVGNGGQIFDPRYSEVYLNAAALSRLARLAGHDAATLQWLLPNLRPHHLMDTGPSPEWRWPWDAASGYLVRACELCARAKGTDENAYLISPTTWQVCTRHQRWLDNRREEHTGSIPLHHLPDIIQAHHRRLTLERRLGESGRALFADAYAIAAYWWNLPVLSPPVWRERQNHLRPAKTDDVRCAPLVLYPEAVHMAEAMAARERRRLRGTLTTNQAHSWLHHVAALLDDWQMPADLAIQPALQWAARHQNPDPAHQPNPRPARGRYRRLPLPHPHTTQTTDTPLPELSCLPWQIGELLSPNLTPAPGGWTLTGRA</sequence>
<comment type="caution">
    <text evidence="3">The sequence shown here is derived from an EMBL/GenBank/DDBJ whole genome shotgun (WGS) entry which is preliminary data.</text>
</comment>
<evidence type="ECO:0000256" key="1">
    <source>
        <dbReference type="SAM" id="MobiDB-lite"/>
    </source>
</evidence>
<evidence type="ECO:0000259" key="2">
    <source>
        <dbReference type="Pfam" id="PF06527"/>
    </source>
</evidence>
<evidence type="ECO:0000313" key="3">
    <source>
        <dbReference type="EMBL" id="TGG80842.1"/>
    </source>
</evidence>
<organism evidence="3 4">
    <name type="scientific">Streptomyces albus</name>
    <dbReference type="NCBI Taxonomy" id="1888"/>
    <lineage>
        <taxon>Bacteria</taxon>
        <taxon>Bacillati</taxon>
        <taxon>Actinomycetota</taxon>
        <taxon>Actinomycetes</taxon>
        <taxon>Kitasatosporales</taxon>
        <taxon>Streptomycetaceae</taxon>
        <taxon>Streptomyces</taxon>
    </lineage>
</organism>
<feature type="region of interest" description="Disordered" evidence="1">
    <location>
        <begin position="1"/>
        <end position="22"/>
    </location>
</feature>
<gene>
    <name evidence="3" type="ORF">D8771_20685</name>
</gene>
<evidence type="ECO:0000313" key="4">
    <source>
        <dbReference type="Proteomes" id="UP000298111"/>
    </source>
</evidence>
<dbReference type="EMBL" id="RCIY01000068">
    <property type="protein sequence ID" value="TGG80842.1"/>
    <property type="molecule type" value="Genomic_DNA"/>
</dbReference>
<feature type="domain" description="TniQ" evidence="2">
    <location>
        <begin position="29"/>
        <end position="161"/>
    </location>
</feature>